<reference evidence="2 3" key="1">
    <citation type="journal article" date="2018" name="Nat. Ecol. Evol.">
        <title>Shark genomes provide insights into elasmobranch evolution and the origin of vertebrates.</title>
        <authorList>
            <person name="Hara Y"/>
            <person name="Yamaguchi K"/>
            <person name="Onimaru K"/>
            <person name="Kadota M"/>
            <person name="Koyanagi M"/>
            <person name="Keeley SD"/>
            <person name="Tatsumi K"/>
            <person name="Tanaka K"/>
            <person name="Motone F"/>
            <person name="Kageyama Y"/>
            <person name="Nozu R"/>
            <person name="Adachi N"/>
            <person name="Nishimura O"/>
            <person name="Nakagawa R"/>
            <person name="Tanegashima C"/>
            <person name="Kiyatake I"/>
            <person name="Matsumoto R"/>
            <person name="Murakumo K"/>
            <person name="Nishida K"/>
            <person name="Terakita A"/>
            <person name="Kuratani S"/>
            <person name="Sato K"/>
            <person name="Hyodo S Kuraku.S."/>
        </authorList>
    </citation>
    <scope>NUCLEOTIDE SEQUENCE [LARGE SCALE GENOMIC DNA]</scope>
</reference>
<keyword evidence="3" id="KW-1185">Reference proteome</keyword>
<dbReference type="AlphaFoldDB" id="A0A401S3N9"/>
<gene>
    <name evidence="2" type="ORF">chiPu_0003424</name>
</gene>
<feature type="region of interest" description="Disordered" evidence="1">
    <location>
        <begin position="101"/>
        <end position="122"/>
    </location>
</feature>
<accession>A0A401S3N9</accession>
<evidence type="ECO:0000256" key="1">
    <source>
        <dbReference type="SAM" id="MobiDB-lite"/>
    </source>
</evidence>
<evidence type="ECO:0000313" key="2">
    <source>
        <dbReference type="EMBL" id="GCC25020.1"/>
    </source>
</evidence>
<dbReference type="EMBL" id="BEZZ01000073">
    <property type="protein sequence ID" value="GCC25020.1"/>
    <property type="molecule type" value="Genomic_DNA"/>
</dbReference>
<evidence type="ECO:0000313" key="3">
    <source>
        <dbReference type="Proteomes" id="UP000287033"/>
    </source>
</evidence>
<sequence length="160" mass="17554">MFILGCFLGRRGLGVKADDSFSVLRFPPLYTHTIAGGWIVPLAGIAHSIPWATIIDRSLSLSLFHPALQWQGCNVKKKNTPLAEAPSLAAILVWGTKRKHTHTHTHTQREREGESHSLDEGSCRLRLTKSTGSPCSNQAPRSETLQSISRLLLLLISLPG</sequence>
<comment type="caution">
    <text evidence="2">The sequence shown here is derived from an EMBL/GenBank/DDBJ whole genome shotgun (WGS) entry which is preliminary data.</text>
</comment>
<protein>
    <submittedName>
        <fullName evidence="2">Uncharacterized protein</fullName>
    </submittedName>
</protein>
<proteinExistence type="predicted"/>
<name>A0A401S3N9_CHIPU</name>
<organism evidence="2 3">
    <name type="scientific">Chiloscyllium punctatum</name>
    <name type="common">Brownbanded bambooshark</name>
    <name type="synonym">Hemiscyllium punctatum</name>
    <dbReference type="NCBI Taxonomy" id="137246"/>
    <lineage>
        <taxon>Eukaryota</taxon>
        <taxon>Metazoa</taxon>
        <taxon>Chordata</taxon>
        <taxon>Craniata</taxon>
        <taxon>Vertebrata</taxon>
        <taxon>Chondrichthyes</taxon>
        <taxon>Elasmobranchii</taxon>
        <taxon>Galeomorphii</taxon>
        <taxon>Galeoidea</taxon>
        <taxon>Orectolobiformes</taxon>
        <taxon>Hemiscylliidae</taxon>
        <taxon>Chiloscyllium</taxon>
    </lineage>
</organism>
<dbReference type="Proteomes" id="UP000287033">
    <property type="component" value="Unassembled WGS sequence"/>
</dbReference>
<feature type="compositionally biased region" description="Basic and acidic residues" evidence="1">
    <location>
        <begin position="107"/>
        <end position="122"/>
    </location>
</feature>